<evidence type="ECO:0000256" key="1">
    <source>
        <dbReference type="SAM" id="Phobius"/>
    </source>
</evidence>
<reference evidence="2 3" key="1">
    <citation type="journal article" date="2014" name="Agronomy (Basel)">
        <title>A Draft Genome Sequence for Ensete ventricosum, the Drought-Tolerant Tree Against Hunger.</title>
        <authorList>
            <person name="Harrison J."/>
            <person name="Moore K.A."/>
            <person name="Paszkiewicz K."/>
            <person name="Jones T."/>
            <person name="Grant M."/>
            <person name="Ambacheew D."/>
            <person name="Muzemil S."/>
            <person name="Studholme D.J."/>
        </authorList>
    </citation>
    <scope>NUCLEOTIDE SEQUENCE [LARGE SCALE GENOMIC DNA]</scope>
</reference>
<evidence type="ECO:0000313" key="2">
    <source>
        <dbReference type="EMBL" id="RRT68985.1"/>
    </source>
</evidence>
<evidence type="ECO:0000313" key="3">
    <source>
        <dbReference type="Proteomes" id="UP000287651"/>
    </source>
</evidence>
<comment type="caution">
    <text evidence="2">The sequence shown here is derived from an EMBL/GenBank/DDBJ whole genome shotgun (WGS) entry which is preliminary data.</text>
</comment>
<sequence>MHRLFSALTAADVYVGMRPEGLLTLSSHYRLYRSSITVALWTWILWSKAGRRQFICTVVVVVVLVFCINLVAPRTCIHIDELIHEFLVFSSKSTMCRFGAPSPIDVSFPSSPSSSALRLQPEEMSAAARNLKRKTCPHRRS</sequence>
<dbReference type="AlphaFoldDB" id="A0A426ZYF0"/>
<keyword evidence="1" id="KW-0472">Membrane</keyword>
<name>A0A426ZYF0_ENSVE</name>
<protein>
    <submittedName>
        <fullName evidence="2">Uncharacterized protein</fullName>
    </submittedName>
</protein>
<keyword evidence="1" id="KW-0812">Transmembrane</keyword>
<feature type="transmembrane region" description="Helical" evidence="1">
    <location>
        <begin position="54"/>
        <end position="72"/>
    </location>
</feature>
<organism evidence="2 3">
    <name type="scientific">Ensete ventricosum</name>
    <name type="common">Abyssinian banana</name>
    <name type="synonym">Musa ensete</name>
    <dbReference type="NCBI Taxonomy" id="4639"/>
    <lineage>
        <taxon>Eukaryota</taxon>
        <taxon>Viridiplantae</taxon>
        <taxon>Streptophyta</taxon>
        <taxon>Embryophyta</taxon>
        <taxon>Tracheophyta</taxon>
        <taxon>Spermatophyta</taxon>
        <taxon>Magnoliopsida</taxon>
        <taxon>Liliopsida</taxon>
        <taxon>Zingiberales</taxon>
        <taxon>Musaceae</taxon>
        <taxon>Ensete</taxon>
    </lineage>
</organism>
<dbReference type="EMBL" id="AMZH03004511">
    <property type="protein sequence ID" value="RRT68985.1"/>
    <property type="molecule type" value="Genomic_DNA"/>
</dbReference>
<accession>A0A426ZYF0</accession>
<gene>
    <name evidence="2" type="ORF">B296_00009140</name>
</gene>
<dbReference type="Proteomes" id="UP000287651">
    <property type="component" value="Unassembled WGS sequence"/>
</dbReference>
<keyword evidence="1" id="KW-1133">Transmembrane helix</keyword>
<proteinExistence type="predicted"/>